<dbReference type="InterPro" id="IPR008969">
    <property type="entry name" value="CarboxyPept-like_regulatory"/>
</dbReference>
<protein>
    <submittedName>
        <fullName evidence="1">Carboxypeptidase-like regulatory domain-containing protein</fullName>
    </submittedName>
</protein>
<keyword evidence="2" id="KW-1185">Reference proteome</keyword>
<reference evidence="1" key="1">
    <citation type="journal article" date="2022" name="Cell">
        <title>Design, construction, and in vivo augmentation of a complex gut microbiome.</title>
        <authorList>
            <person name="Cheng A.G."/>
            <person name="Ho P.Y."/>
            <person name="Aranda-Diaz A."/>
            <person name="Jain S."/>
            <person name="Yu F.B."/>
            <person name="Meng X."/>
            <person name="Wang M."/>
            <person name="Iakiviak M."/>
            <person name="Nagashima K."/>
            <person name="Zhao A."/>
            <person name="Murugkar P."/>
            <person name="Patil A."/>
            <person name="Atabakhsh K."/>
            <person name="Weakley A."/>
            <person name="Yan J."/>
            <person name="Brumbaugh A.R."/>
            <person name="Higginbottom S."/>
            <person name="Dimas A."/>
            <person name="Shiver A.L."/>
            <person name="Deutschbauer A."/>
            <person name="Neff N."/>
            <person name="Sonnenburg J.L."/>
            <person name="Huang K.C."/>
            <person name="Fischbach M.A."/>
        </authorList>
    </citation>
    <scope>NUCLEOTIDE SEQUENCE</scope>
    <source>
        <strain evidence="1">AP11</strain>
    </source>
</reference>
<dbReference type="GeneID" id="82890339"/>
<dbReference type="RefSeq" id="WP_081587390.1">
    <property type="nucleotide sequence ID" value="NZ_CAPH01000006.1"/>
</dbReference>
<accession>A0ABY5UZR6</accession>
<sequence length="287" mass="31313">MRICICISVLACCLSSARSQDLLRGRVLDSADRSAVPYVSIGIEGKNVGTMSDAEGNFVLPVADAAGNADTLLFSCVGYAPRKIPVSEIDFSREFSFALKRNDSPIPETVVRTSRSRRMKIGRSKIGTDLLSAATVCFSSPEPLGEECGMLLSSRYDCTVNRLSFFVRKNGFESASFRLTFYSAENGLPKDILGDKDIRFDLPDGYTGWVDLDLSECPVHVKAGDFAVTMTFLDGKQGESAFRGLEFPITVAPLSKYTLVSRDRALGAWSKEGTVITLFTEVTAYPD</sequence>
<proteinExistence type="predicted"/>
<evidence type="ECO:0000313" key="2">
    <source>
        <dbReference type="Proteomes" id="UP001059295"/>
    </source>
</evidence>
<dbReference type="SUPFAM" id="SSF49464">
    <property type="entry name" value="Carboxypeptidase regulatory domain-like"/>
    <property type="match status" value="1"/>
</dbReference>
<evidence type="ECO:0000313" key="1">
    <source>
        <dbReference type="EMBL" id="UWN57450.1"/>
    </source>
</evidence>
<dbReference type="Pfam" id="PF13715">
    <property type="entry name" value="CarbopepD_reg_2"/>
    <property type="match status" value="1"/>
</dbReference>
<name>A0ABY5UZR6_9BACT</name>
<dbReference type="EMBL" id="CP102294">
    <property type="protein sequence ID" value="UWN57450.1"/>
    <property type="molecule type" value="Genomic_DNA"/>
</dbReference>
<organism evidence="1 2">
    <name type="scientific">Alistipes ihumii AP11</name>
    <dbReference type="NCBI Taxonomy" id="1211813"/>
    <lineage>
        <taxon>Bacteria</taxon>
        <taxon>Pseudomonadati</taxon>
        <taxon>Bacteroidota</taxon>
        <taxon>Bacteroidia</taxon>
        <taxon>Bacteroidales</taxon>
        <taxon>Rikenellaceae</taxon>
        <taxon>Alistipes</taxon>
    </lineage>
</organism>
<dbReference type="Proteomes" id="UP001059295">
    <property type="component" value="Chromosome"/>
</dbReference>
<gene>
    <name evidence="1" type="ORF">NQ491_01355</name>
</gene>